<dbReference type="EMBL" id="JBEXIP010000002">
    <property type="protein sequence ID" value="MET8431788.1"/>
    <property type="molecule type" value="Genomic_DNA"/>
</dbReference>
<accession>A0ABV2U4K7</accession>
<evidence type="ECO:0000313" key="2">
    <source>
        <dbReference type="EMBL" id="MET8431788.1"/>
    </source>
</evidence>
<dbReference type="RefSeq" id="WP_356708428.1">
    <property type="nucleotide sequence ID" value="NZ_JBEXIP010000002.1"/>
</dbReference>
<reference evidence="2 3" key="1">
    <citation type="submission" date="2024-06" db="EMBL/GenBank/DDBJ databases">
        <title>The Natural Products Discovery Center: Release of the First 8490 Sequenced Strains for Exploring Actinobacteria Biosynthetic Diversity.</title>
        <authorList>
            <person name="Kalkreuter E."/>
            <person name="Kautsar S.A."/>
            <person name="Yang D."/>
            <person name="Bader C.D."/>
            <person name="Teijaro C.N."/>
            <person name="Fluegel L."/>
            <person name="Davis C.M."/>
            <person name="Simpson J.R."/>
            <person name="Lauterbach L."/>
            <person name="Steele A.D."/>
            <person name="Gui C."/>
            <person name="Meng S."/>
            <person name="Li G."/>
            <person name="Viehrig K."/>
            <person name="Ye F."/>
            <person name="Su P."/>
            <person name="Kiefer A.F."/>
            <person name="Nichols A."/>
            <person name="Cepeda A.J."/>
            <person name="Yan W."/>
            <person name="Fan B."/>
            <person name="Jiang Y."/>
            <person name="Adhikari A."/>
            <person name="Zheng C.-J."/>
            <person name="Schuster L."/>
            <person name="Cowan T.M."/>
            <person name="Smanski M.J."/>
            <person name="Chevrette M.G."/>
            <person name="De Carvalho L.P.S."/>
            <person name="Shen B."/>
        </authorList>
    </citation>
    <scope>NUCLEOTIDE SEQUENCE [LARGE SCALE GENOMIC DNA]</scope>
    <source>
        <strain evidence="2 3">NPDC005137</strain>
    </source>
</reference>
<feature type="compositionally biased region" description="Low complexity" evidence="1">
    <location>
        <begin position="1"/>
        <end position="18"/>
    </location>
</feature>
<organism evidence="2 3">
    <name type="scientific">Streptomyces sp. 900116325</name>
    <dbReference type="NCBI Taxonomy" id="3154295"/>
    <lineage>
        <taxon>Bacteria</taxon>
        <taxon>Bacillati</taxon>
        <taxon>Actinomycetota</taxon>
        <taxon>Actinomycetes</taxon>
        <taxon>Kitasatosporales</taxon>
        <taxon>Streptomycetaceae</taxon>
        <taxon>Streptomyces</taxon>
    </lineage>
</organism>
<gene>
    <name evidence="2" type="ORF">ABZV61_03105</name>
</gene>
<evidence type="ECO:0000313" key="3">
    <source>
        <dbReference type="Proteomes" id="UP001550044"/>
    </source>
</evidence>
<dbReference type="Gene3D" id="2.120.10.70">
    <property type="entry name" value="Fucose-specific lectin"/>
    <property type="match status" value="1"/>
</dbReference>
<evidence type="ECO:0000256" key="1">
    <source>
        <dbReference type="SAM" id="MobiDB-lite"/>
    </source>
</evidence>
<keyword evidence="3" id="KW-1185">Reference proteome</keyword>
<name>A0ABV2U4K7_9ACTN</name>
<protein>
    <submittedName>
        <fullName evidence="2">Uncharacterized protein</fullName>
    </submittedName>
</protein>
<comment type="caution">
    <text evidence="2">The sequence shown here is derived from an EMBL/GenBank/DDBJ whole genome shotgun (WGS) entry which is preliminary data.</text>
</comment>
<dbReference type="Proteomes" id="UP001550044">
    <property type="component" value="Unassembled WGS sequence"/>
</dbReference>
<sequence>MRVRSGRAAQGRASAKGAPRIVESEQREAEATVGGRWLVRGKDGRLTAYARTRGGLLRWTEERPGGPRWHGPDFIPIPHLTHLSIAQGADSYVHFVGRRSRQKGDGLPTVDIVHAIQYQTGRPLTSWRSLGNPYKDPDRAARIGAPVPAVAGSGAAHVFVRNSGGGIMLRREGKGAKWEAWTDLKGSLAQDAMAVSVAESGRIELLVPGSGQAMRWTQAESDGAFEQAQSIPVAIAPGGVAALETAPDRNTFYWTDPTTGGIVAHRLGAWVIPIGGTPAEGPITVLRAMLDGYDCTILAHRDLDGHVMLAACGTENEGGGLWWSPTGERTAATPALAIDVYGRVVLAMIGADGGLYVARQNREPGLAMDPAERV</sequence>
<proteinExistence type="predicted"/>
<feature type="region of interest" description="Disordered" evidence="1">
    <location>
        <begin position="1"/>
        <end position="27"/>
    </location>
</feature>
<dbReference type="SUPFAM" id="SSF89372">
    <property type="entry name" value="Fucose-specific lectin"/>
    <property type="match status" value="1"/>
</dbReference>